<evidence type="ECO:0000313" key="1">
    <source>
        <dbReference type="EMBL" id="PPQ84771.1"/>
    </source>
</evidence>
<evidence type="ECO:0000313" key="2">
    <source>
        <dbReference type="Proteomes" id="UP000284842"/>
    </source>
</evidence>
<dbReference type="OrthoDB" id="426718at2759"/>
<name>A0A409X204_9AGAR</name>
<protein>
    <submittedName>
        <fullName evidence="1">Uncharacterized protein</fullName>
    </submittedName>
</protein>
<gene>
    <name evidence="1" type="ORF">CVT24_002803</name>
</gene>
<organism evidence="1 2">
    <name type="scientific">Panaeolus cyanescens</name>
    <dbReference type="NCBI Taxonomy" id="181874"/>
    <lineage>
        <taxon>Eukaryota</taxon>
        <taxon>Fungi</taxon>
        <taxon>Dikarya</taxon>
        <taxon>Basidiomycota</taxon>
        <taxon>Agaricomycotina</taxon>
        <taxon>Agaricomycetes</taxon>
        <taxon>Agaricomycetidae</taxon>
        <taxon>Agaricales</taxon>
        <taxon>Agaricineae</taxon>
        <taxon>Galeropsidaceae</taxon>
        <taxon>Panaeolus</taxon>
    </lineage>
</organism>
<sequence>MGLGLTEVRNCSQTYFQALLTIRIPVTHTNDPIPHVPDQTMDYAHHGTEYWISRNSATPDNIVSCIPSGEDDNCANSLPFTPVAFILPAHLVYMNIHVATPYCE</sequence>
<dbReference type="EMBL" id="NHTK01004822">
    <property type="protein sequence ID" value="PPQ84771.1"/>
    <property type="molecule type" value="Genomic_DNA"/>
</dbReference>
<comment type="caution">
    <text evidence="1">The sequence shown here is derived from an EMBL/GenBank/DDBJ whole genome shotgun (WGS) entry which is preliminary data.</text>
</comment>
<dbReference type="CDD" id="cd00741">
    <property type="entry name" value="Lipase"/>
    <property type="match status" value="1"/>
</dbReference>
<dbReference type="SUPFAM" id="SSF53474">
    <property type="entry name" value="alpha/beta-Hydrolases"/>
    <property type="match status" value="1"/>
</dbReference>
<keyword evidence="2" id="KW-1185">Reference proteome</keyword>
<proteinExistence type="predicted"/>
<reference evidence="1 2" key="1">
    <citation type="journal article" date="2018" name="Evol. Lett.">
        <title>Horizontal gene cluster transfer increased hallucinogenic mushroom diversity.</title>
        <authorList>
            <person name="Reynolds H.T."/>
            <person name="Vijayakumar V."/>
            <person name="Gluck-Thaler E."/>
            <person name="Korotkin H.B."/>
            <person name="Matheny P.B."/>
            <person name="Slot J.C."/>
        </authorList>
    </citation>
    <scope>NUCLEOTIDE SEQUENCE [LARGE SCALE GENOMIC DNA]</scope>
    <source>
        <strain evidence="1 2">2629</strain>
    </source>
</reference>
<dbReference type="AlphaFoldDB" id="A0A409X204"/>
<dbReference type="Gene3D" id="3.40.50.1820">
    <property type="entry name" value="alpha/beta hydrolase"/>
    <property type="match status" value="1"/>
</dbReference>
<accession>A0A409X204</accession>
<dbReference type="InParanoid" id="A0A409X204"/>
<dbReference type="Proteomes" id="UP000284842">
    <property type="component" value="Unassembled WGS sequence"/>
</dbReference>
<dbReference type="InterPro" id="IPR029058">
    <property type="entry name" value="AB_hydrolase_fold"/>
</dbReference>